<evidence type="ECO:0000313" key="2">
    <source>
        <dbReference type="EMBL" id="TPX64644.1"/>
    </source>
</evidence>
<dbReference type="OrthoDB" id="10352496at2759"/>
<proteinExistence type="predicted"/>
<dbReference type="Proteomes" id="UP000320333">
    <property type="component" value="Unassembled WGS sequence"/>
</dbReference>
<keyword evidence="3" id="KW-1185">Reference proteome</keyword>
<evidence type="ECO:0000313" key="3">
    <source>
        <dbReference type="Proteomes" id="UP000320333"/>
    </source>
</evidence>
<dbReference type="AlphaFoldDB" id="A0A507ELA1"/>
<reference evidence="2 3" key="1">
    <citation type="journal article" date="2019" name="Sci. Rep.">
        <title>Comparative genomics of chytrid fungi reveal insights into the obligate biotrophic and pathogenic lifestyle of Synchytrium endobioticum.</title>
        <authorList>
            <person name="van de Vossenberg B.T.L.H."/>
            <person name="Warris S."/>
            <person name="Nguyen H.D.T."/>
            <person name="van Gent-Pelzer M.P.E."/>
            <person name="Joly D.L."/>
            <person name="van de Geest H.C."/>
            <person name="Bonants P.J.M."/>
            <person name="Smith D.S."/>
            <person name="Levesque C.A."/>
            <person name="van der Lee T.A.J."/>
        </authorList>
    </citation>
    <scope>NUCLEOTIDE SEQUENCE [LARGE SCALE GENOMIC DNA]</scope>
    <source>
        <strain evidence="2 3">CBS 675.73</strain>
    </source>
</reference>
<dbReference type="EMBL" id="QEAP01000536">
    <property type="protein sequence ID" value="TPX64644.1"/>
    <property type="molecule type" value="Genomic_DNA"/>
</dbReference>
<name>A0A507ELA1_9FUNG</name>
<keyword evidence="1" id="KW-0472">Membrane</keyword>
<organism evidence="2 3">
    <name type="scientific">Chytriomyces confervae</name>
    <dbReference type="NCBI Taxonomy" id="246404"/>
    <lineage>
        <taxon>Eukaryota</taxon>
        <taxon>Fungi</taxon>
        <taxon>Fungi incertae sedis</taxon>
        <taxon>Chytridiomycota</taxon>
        <taxon>Chytridiomycota incertae sedis</taxon>
        <taxon>Chytridiomycetes</taxon>
        <taxon>Chytridiales</taxon>
        <taxon>Chytriomycetaceae</taxon>
        <taxon>Chytriomyces</taxon>
    </lineage>
</organism>
<feature type="transmembrane region" description="Helical" evidence="1">
    <location>
        <begin position="298"/>
        <end position="322"/>
    </location>
</feature>
<evidence type="ECO:0000256" key="1">
    <source>
        <dbReference type="SAM" id="Phobius"/>
    </source>
</evidence>
<feature type="transmembrane region" description="Helical" evidence="1">
    <location>
        <begin position="360"/>
        <end position="377"/>
    </location>
</feature>
<keyword evidence="1" id="KW-1133">Transmembrane helix</keyword>
<feature type="transmembrane region" description="Helical" evidence="1">
    <location>
        <begin position="195"/>
        <end position="219"/>
    </location>
</feature>
<feature type="transmembrane region" description="Helical" evidence="1">
    <location>
        <begin position="231"/>
        <end position="250"/>
    </location>
</feature>
<comment type="caution">
    <text evidence="2">The sequence shown here is derived from an EMBL/GenBank/DDBJ whole genome shotgun (WGS) entry which is preliminary data.</text>
</comment>
<feature type="transmembrane region" description="Helical" evidence="1">
    <location>
        <begin position="257"/>
        <end position="278"/>
    </location>
</feature>
<accession>A0A507ELA1</accession>
<keyword evidence="1" id="KW-0812">Transmembrane</keyword>
<sequence>MEEHRYEITPTNLGRRGCNSHQVPNNLFTLLPLTLERENQSHAPISPARTSRHYVLAGKINAVPSTLFFSSSVSTRATILLTGHRTFESLAMEEHGCVITAQPQETWRSNSGAQRGWVNSNTLYRHFYQPKSKIQSTTPNTSKRNEMTALTAGYVHSVVIATFFYALACAVGLYGSAMATHRLRCRRSSTPVMAAILVCNLALLGEILAFEWGVLGVTAAACVVGNTLQNATYHVCMSVFLGFILYKSWVIALKRRVVGIVSVAIVVVRVVFGVWEAATCRGYLSAEGECLFDFSKSVFYGYVSIDVAGDLFATVVAVVSCWMDRSTRLSKVLMAENVARSGISLVQSVVYIWASQYPSTFTFANGIQMVIIALLLNSEFMLIEARSAAYLESKHGPTVLQME</sequence>
<protein>
    <submittedName>
        <fullName evidence="2">Uncharacterized protein</fullName>
    </submittedName>
</protein>
<feature type="transmembrane region" description="Helical" evidence="1">
    <location>
        <begin position="154"/>
        <end position="174"/>
    </location>
</feature>
<gene>
    <name evidence="2" type="ORF">CcCBS67573_g08363</name>
</gene>